<dbReference type="RefSeq" id="WP_377824947.1">
    <property type="nucleotide sequence ID" value="NZ_JBHSWJ010000002.1"/>
</dbReference>
<dbReference type="EMBL" id="JBHSWJ010000002">
    <property type="protein sequence ID" value="MFC6715671.1"/>
    <property type="molecule type" value="Genomic_DNA"/>
</dbReference>
<evidence type="ECO:0000256" key="4">
    <source>
        <dbReference type="ARBA" id="ARBA00022692"/>
    </source>
</evidence>
<protein>
    <submittedName>
        <fullName evidence="9">Glycosyltransferase 87 family protein</fullName>
    </submittedName>
</protein>
<name>A0ABW2AYS6_9MICO</name>
<dbReference type="Pfam" id="PF09594">
    <property type="entry name" value="GT87"/>
    <property type="match status" value="1"/>
</dbReference>
<evidence type="ECO:0000313" key="9">
    <source>
        <dbReference type="EMBL" id="MFC6715671.1"/>
    </source>
</evidence>
<accession>A0ABW2AYS6</accession>
<comment type="subcellular location">
    <subcellularLocation>
        <location evidence="1">Cell membrane</location>
        <topology evidence="1">Multi-pass membrane protein</topology>
    </subcellularLocation>
</comment>
<reference evidence="10" key="1">
    <citation type="journal article" date="2019" name="Int. J. Syst. Evol. Microbiol.">
        <title>The Global Catalogue of Microorganisms (GCM) 10K type strain sequencing project: providing services to taxonomists for standard genome sequencing and annotation.</title>
        <authorList>
            <consortium name="The Broad Institute Genomics Platform"/>
            <consortium name="The Broad Institute Genome Sequencing Center for Infectious Disease"/>
            <person name="Wu L."/>
            <person name="Ma J."/>
        </authorList>
    </citation>
    <scope>NUCLEOTIDE SEQUENCE [LARGE SCALE GENOMIC DNA]</scope>
    <source>
        <strain evidence="10">NBRC 106593</strain>
    </source>
</reference>
<evidence type="ECO:0000256" key="6">
    <source>
        <dbReference type="ARBA" id="ARBA00023136"/>
    </source>
</evidence>
<feature type="transmembrane region" description="Helical" evidence="8">
    <location>
        <begin position="217"/>
        <end position="238"/>
    </location>
</feature>
<evidence type="ECO:0000256" key="5">
    <source>
        <dbReference type="ARBA" id="ARBA00022989"/>
    </source>
</evidence>
<comment type="caution">
    <text evidence="9">The sequence shown here is derived from an EMBL/GenBank/DDBJ whole genome shotgun (WGS) entry which is preliminary data.</text>
</comment>
<sequence length="249" mass="25923">MAGLLLRYPDRRGHPGGPWASGGPGQSQPVLTAILTWLARKAVPGGSSLEQQQMLFAVGAVIVVVCIALTVTATAATLRNTPWLAAHVALSPVLITASMVSLDVFGVALASLGLWAWARHRPLLAGALLGAAVMARSYPLIFVAVLVLLCVRDGRRHDLARLIAGVLAVCAICIGVAVALGGRPFAPYAAWNDAGPGYGSVWLLLQIAGVNIPAHPLTVIAVAGWVIALLVGVIAVRLRPDVAFAPWPW</sequence>
<gene>
    <name evidence="9" type="ORF">ACFQBT_18315</name>
</gene>
<feature type="transmembrane region" description="Helical" evidence="8">
    <location>
        <begin position="123"/>
        <end position="150"/>
    </location>
</feature>
<proteinExistence type="inferred from homology"/>
<evidence type="ECO:0000256" key="8">
    <source>
        <dbReference type="SAM" id="Phobius"/>
    </source>
</evidence>
<keyword evidence="6 8" id="KW-0472">Membrane</keyword>
<feature type="transmembrane region" description="Helical" evidence="8">
    <location>
        <begin position="54"/>
        <end position="78"/>
    </location>
</feature>
<feature type="transmembrane region" description="Helical" evidence="8">
    <location>
        <begin position="90"/>
        <end position="117"/>
    </location>
</feature>
<evidence type="ECO:0000256" key="3">
    <source>
        <dbReference type="ARBA" id="ARBA00022679"/>
    </source>
</evidence>
<feature type="transmembrane region" description="Helical" evidence="8">
    <location>
        <begin position="162"/>
        <end position="182"/>
    </location>
</feature>
<keyword evidence="2" id="KW-1003">Cell membrane</keyword>
<evidence type="ECO:0000313" key="10">
    <source>
        <dbReference type="Proteomes" id="UP001596356"/>
    </source>
</evidence>
<evidence type="ECO:0000256" key="1">
    <source>
        <dbReference type="ARBA" id="ARBA00004651"/>
    </source>
</evidence>
<keyword evidence="3" id="KW-0808">Transferase</keyword>
<evidence type="ECO:0000256" key="2">
    <source>
        <dbReference type="ARBA" id="ARBA00022475"/>
    </source>
</evidence>
<keyword evidence="5 8" id="KW-1133">Transmembrane helix</keyword>
<evidence type="ECO:0000256" key="7">
    <source>
        <dbReference type="ARBA" id="ARBA00024033"/>
    </source>
</evidence>
<keyword evidence="4 8" id="KW-0812">Transmembrane</keyword>
<organism evidence="9 10">
    <name type="scientific">Branchiibius cervicis</name>
    <dbReference type="NCBI Taxonomy" id="908252"/>
    <lineage>
        <taxon>Bacteria</taxon>
        <taxon>Bacillati</taxon>
        <taxon>Actinomycetota</taxon>
        <taxon>Actinomycetes</taxon>
        <taxon>Micrococcales</taxon>
        <taxon>Dermacoccaceae</taxon>
        <taxon>Branchiibius</taxon>
    </lineage>
</organism>
<comment type="similarity">
    <text evidence="7">Belongs to the glycosyltransferase 87 family.</text>
</comment>
<dbReference type="Proteomes" id="UP001596356">
    <property type="component" value="Unassembled WGS sequence"/>
</dbReference>
<keyword evidence="10" id="KW-1185">Reference proteome</keyword>
<dbReference type="InterPro" id="IPR018584">
    <property type="entry name" value="GT87"/>
</dbReference>